<accession>U4L3Z0</accession>
<feature type="region of interest" description="Disordered" evidence="1">
    <location>
        <begin position="253"/>
        <end position="275"/>
    </location>
</feature>
<feature type="compositionally biased region" description="Polar residues" evidence="1">
    <location>
        <begin position="595"/>
        <end position="610"/>
    </location>
</feature>
<dbReference type="Proteomes" id="UP000018144">
    <property type="component" value="Unassembled WGS sequence"/>
</dbReference>
<keyword evidence="4" id="KW-1185">Reference proteome</keyword>
<dbReference type="InterPro" id="IPR015915">
    <property type="entry name" value="Kelch-typ_b-propeller"/>
</dbReference>
<dbReference type="InterPro" id="IPR011043">
    <property type="entry name" value="Gal_Oxase/kelch_b-propeller"/>
</dbReference>
<dbReference type="AlphaFoldDB" id="U4L3Z0"/>
<proteinExistence type="predicted"/>
<dbReference type="Gene3D" id="2.120.10.80">
    <property type="entry name" value="Kelch-type beta propeller"/>
    <property type="match status" value="1"/>
</dbReference>
<feature type="transmembrane region" description="Helical" evidence="2">
    <location>
        <begin position="381"/>
        <end position="402"/>
    </location>
</feature>
<reference evidence="3 4" key="1">
    <citation type="journal article" date="2013" name="PLoS Genet.">
        <title>The genome and development-dependent transcriptomes of Pyronema confluens: a window into fungal evolution.</title>
        <authorList>
            <person name="Traeger S."/>
            <person name="Altegoer F."/>
            <person name="Freitag M."/>
            <person name="Gabaldon T."/>
            <person name="Kempken F."/>
            <person name="Kumar A."/>
            <person name="Marcet-Houben M."/>
            <person name="Poggeler S."/>
            <person name="Stajich J.E."/>
            <person name="Nowrousian M."/>
        </authorList>
    </citation>
    <scope>NUCLEOTIDE SEQUENCE [LARGE SCALE GENOMIC DNA]</scope>
    <source>
        <strain evidence="4">CBS 100304</strain>
        <tissue evidence="3">Vegetative mycelium</tissue>
    </source>
</reference>
<organism evidence="3 4">
    <name type="scientific">Pyronema omphalodes (strain CBS 100304)</name>
    <name type="common">Pyronema confluens</name>
    <dbReference type="NCBI Taxonomy" id="1076935"/>
    <lineage>
        <taxon>Eukaryota</taxon>
        <taxon>Fungi</taxon>
        <taxon>Dikarya</taxon>
        <taxon>Ascomycota</taxon>
        <taxon>Pezizomycotina</taxon>
        <taxon>Pezizomycetes</taxon>
        <taxon>Pezizales</taxon>
        <taxon>Pyronemataceae</taxon>
        <taxon>Pyronema</taxon>
    </lineage>
</organism>
<dbReference type="eggNOG" id="ENOG502RYQG">
    <property type="taxonomic scope" value="Eukaryota"/>
</dbReference>
<dbReference type="EMBL" id="HF935574">
    <property type="protein sequence ID" value="CCX10896.1"/>
    <property type="molecule type" value="Genomic_DNA"/>
</dbReference>
<gene>
    <name evidence="3" type="ORF">PCON_10490</name>
</gene>
<keyword evidence="2" id="KW-0472">Membrane</keyword>
<name>U4L3Z0_PYROM</name>
<feature type="region of interest" description="Disordered" evidence="1">
    <location>
        <begin position="657"/>
        <end position="682"/>
    </location>
</feature>
<sequence>MTVPKPKVPLGTHCSAIRNNTLYTFSEFAFQSLELKNGSEWKTLPQGVGTRGAACVIAHRNTADESLYIIGGSSSHPDATIEKGFKGLQRWIFSTKKWETVQLPDPVTFNITNHGAAFLESTQRLIVFAGTAYPAVDIPSANTFLIQTAAPHEIVAMPAKNALLAPIVLPWDQNGALVVGGNGANAELNTYTTAAGWTTLTAKLSHGMKNRGQAWASTMDGDDGSRQLIMYDMSVSPASVELIKVKEPTKAAKLRRRRPQETAANAATAPISTQNQLSASNWPAYNGTLAPTTTRTDTALAYDGDMVIISGGDDESPILFFNARTNSWVSASSIFDPAQSALRTTPSDTPDPSSTQEPTVSVSNSPSALPTKQGLNTIQSLFVVLGSILGAGLILAFCLWYLKKRKQGLKRAPSAKHGKGDRLSFQDRGASFMKETGLPMPQAGLYANDLNDSWHNIQRAASQRGPQIQRVGGQGIIVNNAPAVHPGNEVKLSSGSVSRHESSSRGSGWSKYFSGTSNSATNLAAPQRAVTRGSSVYSGDTSRVSQNPYLYNAGPGVVAGGGMGVVSIQRGGSNGIILEDPAVRRQMGHGRQDSDISLNSVGGESYSSGIPESITEKPLWSNLDGDMGGSSRNNRGTVASSVYDTNTWSRYESGVPLSKYESGPPRDKHEGVDNLSWLNLRN</sequence>
<keyword evidence="2" id="KW-0812">Transmembrane</keyword>
<evidence type="ECO:0000256" key="1">
    <source>
        <dbReference type="SAM" id="MobiDB-lite"/>
    </source>
</evidence>
<dbReference type="SUPFAM" id="SSF50965">
    <property type="entry name" value="Galactose oxidase, central domain"/>
    <property type="match status" value="1"/>
</dbReference>
<feature type="region of interest" description="Disordered" evidence="1">
    <location>
        <begin position="524"/>
        <end position="545"/>
    </location>
</feature>
<feature type="region of interest" description="Disordered" evidence="1">
    <location>
        <begin position="587"/>
        <end position="612"/>
    </location>
</feature>
<feature type="compositionally biased region" description="Polar residues" evidence="1">
    <location>
        <begin position="532"/>
        <end position="545"/>
    </location>
</feature>
<feature type="compositionally biased region" description="Low complexity" evidence="1">
    <location>
        <begin position="344"/>
        <end position="355"/>
    </location>
</feature>
<feature type="compositionally biased region" description="Polar residues" evidence="1">
    <location>
        <begin position="262"/>
        <end position="275"/>
    </location>
</feature>
<dbReference type="STRING" id="1076935.U4L3Z0"/>
<evidence type="ECO:0000313" key="4">
    <source>
        <dbReference type="Proteomes" id="UP000018144"/>
    </source>
</evidence>
<dbReference type="OrthoDB" id="5352000at2759"/>
<feature type="region of interest" description="Disordered" evidence="1">
    <location>
        <begin position="341"/>
        <end position="369"/>
    </location>
</feature>
<evidence type="ECO:0000256" key="2">
    <source>
        <dbReference type="SAM" id="Phobius"/>
    </source>
</evidence>
<feature type="compositionally biased region" description="Polar residues" evidence="1">
    <location>
        <begin position="356"/>
        <end position="369"/>
    </location>
</feature>
<feature type="region of interest" description="Disordered" evidence="1">
    <location>
        <begin position="487"/>
        <end position="510"/>
    </location>
</feature>
<protein>
    <submittedName>
        <fullName evidence="3">Uncharacterized protein</fullName>
    </submittedName>
</protein>
<keyword evidence="2" id="KW-1133">Transmembrane helix</keyword>
<evidence type="ECO:0000313" key="3">
    <source>
        <dbReference type="EMBL" id="CCX10896.1"/>
    </source>
</evidence>